<dbReference type="Proteomes" id="UP000018144">
    <property type="component" value="Unassembled WGS sequence"/>
</dbReference>
<evidence type="ECO:0000313" key="4">
    <source>
        <dbReference type="Proteomes" id="UP000018144"/>
    </source>
</evidence>
<proteinExistence type="predicted"/>
<keyword evidence="2" id="KW-0732">Signal</keyword>
<protein>
    <submittedName>
        <fullName evidence="3">Uncharacterized protein</fullName>
    </submittedName>
</protein>
<organism evidence="3 4">
    <name type="scientific">Pyronema omphalodes (strain CBS 100304)</name>
    <name type="common">Pyronema confluens</name>
    <dbReference type="NCBI Taxonomy" id="1076935"/>
    <lineage>
        <taxon>Eukaryota</taxon>
        <taxon>Fungi</taxon>
        <taxon>Dikarya</taxon>
        <taxon>Ascomycota</taxon>
        <taxon>Pezizomycotina</taxon>
        <taxon>Pezizomycetes</taxon>
        <taxon>Pezizales</taxon>
        <taxon>Pyronemataceae</taxon>
        <taxon>Pyronema</taxon>
    </lineage>
</organism>
<sequence>MQLQFFIFPTMVLFFSLPVFGLPADTEMNTKRQLLTDTRPAPPPMANPPPIDFVKRQIHTDPKPAPPSMANTPSSDLSGPARASSHSVSVELCRHERFQECSVIEMTHGKCYGPMDLRNHAVGRNE</sequence>
<evidence type="ECO:0000256" key="1">
    <source>
        <dbReference type="SAM" id="MobiDB-lite"/>
    </source>
</evidence>
<evidence type="ECO:0000313" key="3">
    <source>
        <dbReference type="EMBL" id="CCX32830.1"/>
    </source>
</evidence>
<feature type="region of interest" description="Disordered" evidence="1">
    <location>
        <begin position="31"/>
        <end position="85"/>
    </location>
</feature>
<feature type="compositionally biased region" description="Basic and acidic residues" evidence="1">
    <location>
        <begin position="53"/>
        <end position="62"/>
    </location>
</feature>
<keyword evidence="4" id="KW-1185">Reference proteome</keyword>
<accession>U4LTG7</accession>
<dbReference type="AlphaFoldDB" id="U4LTG7"/>
<feature type="chain" id="PRO_5004651765" evidence="2">
    <location>
        <begin position="22"/>
        <end position="126"/>
    </location>
</feature>
<dbReference type="EMBL" id="HF935907">
    <property type="protein sequence ID" value="CCX32830.1"/>
    <property type="molecule type" value="Genomic_DNA"/>
</dbReference>
<feature type="compositionally biased region" description="Pro residues" evidence="1">
    <location>
        <begin position="40"/>
        <end position="51"/>
    </location>
</feature>
<reference evidence="3 4" key="1">
    <citation type="journal article" date="2013" name="PLoS Genet.">
        <title>The genome and development-dependent transcriptomes of Pyronema confluens: a window into fungal evolution.</title>
        <authorList>
            <person name="Traeger S."/>
            <person name="Altegoer F."/>
            <person name="Freitag M."/>
            <person name="Gabaldon T."/>
            <person name="Kempken F."/>
            <person name="Kumar A."/>
            <person name="Marcet-Houben M."/>
            <person name="Poggeler S."/>
            <person name="Stajich J.E."/>
            <person name="Nowrousian M."/>
        </authorList>
    </citation>
    <scope>NUCLEOTIDE SEQUENCE [LARGE SCALE GENOMIC DNA]</scope>
    <source>
        <strain evidence="4">CBS 100304</strain>
        <tissue evidence="3">Vegetative mycelium</tissue>
    </source>
</reference>
<evidence type="ECO:0000256" key="2">
    <source>
        <dbReference type="SAM" id="SignalP"/>
    </source>
</evidence>
<feature type="signal peptide" evidence="2">
    <location>
        <begin position="1"/>
        <end position="21"/>
    </location>
</feature>
<name>U4LTG7_PYROM</name>
<gene>
    <name evidence="3" type="ORF">PCON_13681</name>
</gene>